<dbReference type="GeneID" id="9674556"/>
<dbReference type="Proteomes" id="UP000005206">
    <property type="component" value="Chromosome 9"/>
</dbReference>
<name>C7YUY2_FUSV7</name>
<dbReference type="HOGENOM" id="CLU_1360749_0_0_1"/>
<dbReference type="KEGG" id="nhe:NECHADRAFT_85081"/>
<dbReference type="EMBL" id="GG698900">
    <property type="protein sequence ID" value="EEU44888.1"/>
    <property type="molecule type" value="Genomic_DNA"/>
</dbReference>
<protein>
    <submittedName>
        <fullName evidence="2">Uncharacterized protein</fullName>
    </submittedName>
</protein>
<keyword evidence="3" id="KW-1185">Reference proteome</keyword>
<evidence type="ECO:0000256" key="1">
    <source>
        <dbReference type="SAM" id="MobiDB-lite"/>
    </source>
</evidence>
<dbReference type="AlphaFoldDB" id="C7YUY2"/>
<gene>
    <name evidence="2" type="ORF">NECHADRAFT_85081</name>
</gene>
<dbReference type="InParanoid" id="C7YUY2"/>
<accession>C7YUY2</accession>
<proteinExistence type="predicted"/>
<dbReference type="RefSeq" id="XP_003050601.1">
    <property type="nucleotide sequence ID" value="XM_003050555.1"/>
</dbReference>
<evidence type="ECO:0000313" key="3">
    <source>
        <dbReference type="Proteomes" id="UP000005206"/>
    </source>
</evidence>
<evidence type="ECO:0000313" key="2">
    <source>
        <dbReference type="EMBL" id="EEU44888.1"/>
    </source>
</evidence>
<sequence>MPGDGQMASSEMLSQEVVPRKGQYENCGIDDAWWMWLRLGILGREIVETSNRPLMLQTSIPNGKFQLLETEVIARSGSDARPALPTLRYVALGRDAELDRPSRRPGASSRGSAPNAFGCGPRGLTLRYRESPPAMRRPGGIARYGTVPLTANKVANDWQALSLGRRRTHGSGRGKVRATTATIKRGPGYCTRSWLRALEVV</sequence>
<feature type="region of interest" description="Disordered" evidence="1">
    <location>
        <begin position="98"/>
        <end position="123"/>
    </location>
</feature>
<feature type="compositionally biased region" description="Low complexity" evidence="1">
    <location>
        <begin position="104"/>
        <end position="114"/>
    </location>
</feature>
<dbReference type="VEuPathDB" id="FungiDB:NECHADRAFT_85081"/>
<reference evidence="2 3" key="1">
    <citation type="journal article" date="2009" name="PLoS Genet.">
        <title>The genome of Nectria haematococca: contribution of supernumerary chromosomes to gene expansion.</title>
        <authorList>
            <person name="Coleman J.J."/>
            <person name="Rounsley S.D."/>
            <person name="Rodriguez-Carres M."/>
            <person name="Kuo A."/>
            <person name="Wasmann C.C."/>
            <person name="Grimwood J."/>
            <person name="Schmutz J."/>
            <person name="Taga M."/>
            <person name="White G.J."/>
            <person name="Zhou S."/>
            <person name="Schwartz D.C."/>
            <person name="Freitag M."/>
            <person name="Ma L.J."/>
            <person name="Danchin E.G."/>
            <person name="Henrissat B."/>
            <person name="Coutinho P.M."/>
            <person name="Nelson D.R."/>
            <person name="Straney D."/>
            <person name="Napoli C.A."/>
            <person name="Barker B.M."/>
            <person name="Gribskov M."/>
            <person name="Rep M."/>
            <person name="Kroken S."/>
            <person name="Molnar I."/>
            <person name="Rensing C."/>
            <person name="Kennell J.C."/>
            <person name="Zamora J."/>
            <person name="Farman M.L."/>
            <person name="Selker E.U."/>
            <person name="Salamov A."/>
            <person name="Shapiro H."/>
            <person name="Pangilinan J."/>
            <person name="Lindquist E."/>
            <person name="Lamers C."/>
            <person name="Grigoriev I.V."/>
            <person name="Geiser D.M."/>
            <person name="Covert S.F."/>
            <person name="Temporini E."/>
            <person name="Vanetten H.D."/>
        </authorList>
    </citation>
    <scope>NUCLEOTIDE SEQUENCE [LARGE SCALE GENOMIC DNA]</scope>
    <source>
        <strain evidence="3">ATCC MYA-4622 / CBS 123669 / FGSC 9596 / NRRL 45880 / 77-13-4</strain>
    </source>
</reference>
<organism evidence="2 3">
    <name type="scientific">Fusarium vanettenii (strain ATCC MYA-4622 / CBS 123669 / FGSC 9596 / NRRL 45880 / 77-13-4)</name>
    <name type="common">Fusarium solani subsp. pisi</name>
    <dbReference type="NCBI Taxonomy" id="660122"/>
    <lineage>
        <taxon>Eukaryota</taxon>
        <taxon>Fungi</taxon>
        <taxon>Dikarya</taxon>
        <taxon>Ascomycota</taxon>
        <taxon>Pezizomycotina</taxon>
        <taxon>Sordariomycetes</taxon>
        <taxon>Hypocreomycetidae</taxon>
        <taxon>Hypocreales</taxon>
        <taxon>Nectriaceae</taxon>
        <taxon>Fusarium</taxon>
        <taxon>Fusarium solani species complex</taxon>
        <taxon>Fusarium vanettenii</taxon>
    </lineage>
</organism>